<protein>
    <submittedName>
        <fullName evidence="1">Uncharacterized protein</fullName>
    </submittedName>
</protein>
<accession>A0ACC2PHH8</accession>
<organism evidence="1 2">
    <name type="scientific">Eretmocerus hayati</name>
    <dbReference type="NCBI Taxonomy" id="131215"/>
    <lineage>
        <taxon>Eukaryota</taxon>
        <taxon>Metazoa</taxon>
        <taxon>Ecdysozoa</taxon>
        <taxon>Arthropoda</taxon>
        <taxon>Hexapoda</taxon>
        <taxon>Insecta</taxon>
        <taxon>Pterygota</taxon>
        <taxon>Neoptera</taxon>
        <taxon>Endopterygota</taxon>
        <taxon>Hymenoptera</taxon>
        <taxon>Apocrita</taxon>
        <taxon>Proctotrupomorpha</taxon>
        <taxon>Chalcidoidea</taxon>
        <taxon>Aphelinidae</taxon>
        <taxon>Aphelininae</taxon>
        <taxon>Eretmocerus</taxon>
    </lineage>
</organism>
<dbReference type="EMBL" id="CM056741">
    <property type="protein sequence ID" value="KAJ8682807.1"/>
    <property type="molecule type" value="Genomic_DNA"/>
</dbReference>
<reference evidence="1" key="1">
    <citation type="submission" date="2023-04" db="EMBL/GenBank/DDBJ databases">
        <title>A chromosome-level genome assembly of the parasitoid wasp Eretmocerus hayati.</title>
        <authorList>
            <person name="Zhong Y."/>
            <person name="Liu S."/>
            <person name="Liu Y."/>
        </authorList>
    </citation>
    <scope>NUCLEOTIDE SEQUENCE</scope>
    <source>
        <strain evidence="1">ZJU_SS_LIU_2023</strain>
    </source>
</reference>
<dbReference type="Proteomes" id="UP001239111">
    <property type="component" value="Chromosome 1"/>
</dbReference>
<name>A0ACC2PHH8_9HYME</name>
<gene>
    <name evidence="1" type="ORF">QAD02_018599</name>
</gene>
<keyword evidence="2" id="KW-1185">Reference proteome</keyword>
<proteinExistence type="predicted"/>
<comment type="caution">
    <text evidence="1">The sequence shown here is derived from an EMBL/GenBank/DDBJ whole genome shotgun (WGS) entry which is preliminary data.</text>
</comment>
<sequence length="147" mass="16979">MGNVCNALASSVVCQRLILFLSMLYKSSALLRAAPRTAPALFRAENMQINMDPVHGEEDDFTTTKKRANKRPTLNHQTESLRRWRASHPTPNWRAQPPVKSIQPNKIYYIEFNHTKITAILPKWTPYLKYSERTGGLRLYQNPRGLR</sequence>
<evidence type="ECO:0000313" key="1">
    <source>
        <dbReference type="EMBL" id="KAJ8682807.1"/>
    </source>
</evidence>
<evidence type="ECO:0000313" key="2">
    <source>
        <dbReference type="Proteomes" id="UP001239111"/>
    </source>
</evidence>